<proteinExistence type="predicted"/>
<organism evidence="2 3">
    <name type="scientific">Carnegiea gigantea</name>
    <dbReference type="NCBI Taxonomy" id="171969"/>
    <lineage>
        <taxon>Eukaryota</taxon>
        <taxon>Viridiplantae</taxon>
        <taxon>Streptophyta</taxon>
        <taxon>Embryophyta</taxon>
        <taxon>Tracheophyta</taxon>
        <taxon>Spermatophyta</taxon>
        <taxon>Magnoliopsida</taxon>
        <taxon>eudicotyledons</taxon>
        <taxon>Gunneridae</taxon>
        <taxon>Pentapetalae</taxon>
        <taxon>Caryophyllales</taxon>
        <taxon>Cactineae</taxon>
        <taxon>Cactaceae</taxon>
        <taxon>Cactoideae</taxon>
        <taxon>Echinocereeae</taxon>
        <taxon>Carnegiea</taxon>
    </lineage>
</organism>
<dbReference type="InterPro" id="IPR036691">
    <property type="entry name" value="Endo/exonu/phosph_ase_sf"/>
</dbReference>
<evidence type="ECO:0000313" key="2">
    <source>
        <dbReference type="EMBL" id="KAJ8439311.1"/>
    </source>
</evidence>
<dbReference type="InterPro" id="IPR005135">
    <property type="entry name" value="Endo/exonuclease/phosphatase"/>
</dbReference>
<dbReference type="Pfam" id="PF03372">
    <property type="entry name" value="Exo_endo_phos"/>
    <property type="match status" value="1"/>
</dbReference>
<dbReference type="GO" id="GO:0000175">
    <property type="term" value="F:3'-5'-RNA exonuclease activity"/>
    <property type="evidence" value="ECO:0007669"/>
    <property type="project" value="TreeGrafter"/>
</dbReference>
<dbReference type="InterPro" id="IPR002048">
    <property type="entry name" value="EF_hand_dom"/>
</dbReference>
<dbReference type="SUPFAM" id="SSF56219">
    <property type="entry name" value="DNase I-like"/>
    <property type="match status" value="1"/>
</dbReference>
<reference evidence="2" key="1">
    <citation type="submission" date="2022-04" db="EMBL/GenBank/DDBJ databases">
        <title>Carnegiea gigantea Genome sequencing and assembly v2.</title>
        <authorList>
            <person name="Copetti D."/>
            <person name="Sanderson M.J."/>
            <person name="Burquez A."/>
            <person name="Wojciechowski M.F."/>
        </authorList>
    </citation>
    <scope>NUCLEOTIDE SEQUENCE</scope>
    <source>
        <strain evidence="2">SGP5-SGP5p</strain>
        <tissue evidence="2">Aerial part</tissue>
    </source>
</reference>
<dbReference type="OrthoDB" id="10253982at2759"/>
<dbReference type="Gene3D" id="3.60.10.10">
    <property type="entry name" value="Endonuclease/exonuclease/phosphatase"/>
    <property type="match status" value="1"/>
</dbReference>
<dbReference type="PANTHER" id="PTHR12121">
    <property type="entry name" value="CARBON CATABOLITE REPRESSOR PROTEIN 4"/>
    <property type="match status" value="1"/>
</dbReference>
<dbReference type="GO" id="GO:0005509">
    <property type="term" value="F:calcium ion binding"/>
    <property type="evidence" value="ECO:0007669"/>
    <property type="project" value="InterPro"/>
</dbReference>
<dbReference type="PROSITE" id="PS50222">
    <property type="entry name" value="EF_HAND_2"/>
    <property type="match status" value="1"/>
</dbReference>
<sequence length="438" mass="50308">MNESMNALSREVCDQETQNLKCLDTISCTTFNILAPIYKRLGEGVRESEFRESWHSRNESILDTLLRLKSSVICLQEFWVGNEELAGMYQKRLHEVGYLTYQLARTNNRGDGLLTAVHQSKFRLLNYRELLFNDIGDRVAQILHVELRHDFSQSNPNIVTKEAIIVNTHLIFPHDSRCCFLRLQQVYKILQYIRSYIDNCGFPLPIILCGDWNGSKKGHVYKFLRSQGFISCYDIAHNYKDETENSQKWISHRNHRGNICGVDFIWLHNPQKFQKPLKDSFAEAMLGNVKNVLHKVIVENGGQMPGIIKTKGSSITYSDFSQALVELGISGQPYGGLSDEDVKEIWKRIDADGDGIADVPNFVTAWNLCVSCQHEERDKEINLENEEGPYHRSAATIRFVVKKARLWPPEAEEGMWPENYSLSDHALLTVEFGVVFEQ</sequence>
<evidence type="ECO:0000313" key="3">
    <source>
        <dbReference type="Proteomes" id="UP001153076"/>
    </source>
</evidence>
<keyword evidence="3" id="KW-1185">Reference proteome</keyword>
<feature type="domain" description="EF-hand" evidence="1">
    <location>
        <begin position="337"/>
        <end position="372"/>
    </location>
</feature>
<dbReference type="InterPro" id="IPR011992">
    <property type="entry name" value="EF-hand-dom_pair"/>
</dbReference>
<gene>
    <name evidence="2" type="ORF">Cgig2_022448</name>
</gene>
<dbReference type="Gene3D" id="1.10.238.10">
    <property type="entry name" value="EF-hand"/>
    <property type="match status" value="1"/>
</dbReference>
<name>A0A9Q1KAH7_9CARY</name>
<dbReference type="InterPro" id="IPR050410">
    <property type="entry name" value="CCR4/nocturin_mRNA_transcr"/>
</dbReference>
<protein>
    <recommendedName>
        <fullName evidence="1">EF-hand domain-containing protein</fullName>
    </recommendedName>
</protein>
<comment type="caution">
    <text evidence="2">The sequence shown here is derived from an EMBL/GenBank/DDBJ whole genome shotgun (WGS) entry which is preliminary data.</text>
</comment>
<dbReference type="PANTHER" id="PTHR12121:SF92">
    <property type="entry name" value="ENDONUCLEASE_EXONUCLEASE_PHOSPHATASE DOMAIN-CONTAINING PROTEIN"/>
    <property type="match status" value="1"/>
</dbReference>
<evidence type="ECO:0000259" key="1">
    <source>
        <dbReference type="PROSITE" id="PS50222"/>
    </source>
</evidence>
<accession>A0A9Q1KAH7</accession>
<dbReference type="Proteomes" id="UP001153076">
    <property type="component" value="Unassembled WGS sequence"/>
</dbReference>
<dbReference type="EMBL" id="JAKOGI010000222">
    <property type="protein sequence ID" value="KAJ8439311.1"/>
    <property type="molecule type" value="Genomic_DNA"/>
</dbReference>
<dbReference type="AlphaFoldDB" id="A0A9Q1KAH7"/>
<dbReference type="SUPFAM" id="SSF47473">
    <property type="entry name" value="EF-hand"/>
    <property type="match status" value="1"/>
</dbReference>